<evidence type="ECO:0000256" key="1">
    <source>
        <dbReference type="ARBA" id="ARBA00006432"/>
    </source>
</evidence>
<dbReference type="InterPro" id="IPR042099">
    <property type="entry name" value="ANL_N_sf"/>
</dbReference>
<keyword evidence="7" id="KW-1185">Reference proteome</keyword>
<organism evidence="6 7">
    <name type="scientific">Alkalispirochaeta americana</name>
    <dbReference type="NCBI Taxonomy" id="159291"/>
    <lineage>
        <taxon>Bacteria</taxon>
        <taxon>Pseudomonadati</taxon>
        <taxon>Spirochaetota</taxon>
        <taxon>Spirochaetia</taxon>
        <taxon>Spirochaetales</taxon>
        <taxon>Spirochaetaceae</taxon>
        <taxon>Alkalispirochaeta</taxon>
    </lineage>
</organism>
<evidence type="ECO:0000256" key="2">
    <source>
        <dbReference type="ARBA" id="ARBA00022598"/>
    </source>
</evidence>
<protein>
    <submittedName>
        <fullName evidence="6">Long-chain acyl-CoA synthetase</fullName>
    </submittedName>
</protein>
<evidence type="ECO:0000313" key="6">
    <source>
        <dbReference type="EMBL" id="SIP88466.1"/>
    </source>
</evidence>
<dbReference type="AlphaFoldDB" id="A0A1N6N8T4"/>
<dbReference type="RefSeq" id="WP_076487353.1">
    <property type="nucleotide sequence ID" value="NZ_FTMS01000001.1"/>
</dbReference>
<dbReference type="SUPFAM" id="SSF56801">
    <property type="entry name" value="Acetyl-CoA synthetase-like"/>
    <property type="match status" value="1"/>
</dbReference>
<dbReference type="GO" id="GO:0031956">
    <property type="term" value="F:medium-chain fatty acid-CoA ligase activity"/>
    <property type="evidence" value="ECO:0007669"/>
    <property type="project" value="TreeGrafter"/>
</dbReference>
<dbReference type="InterPro" id="IPR025110">
    <property type="entry name" value="AMP-bd_C"/>
</dbReference>
<feature type="domain" description="AMP-binding enzyme C-terminal" evidence="5">
    <location>
        <begin position="405"/>
        <end position="480"/>
    </location>
</feature>
<reference evidence="6 7" key="1">
    <citation type="submission" date="2017-01" db="EMBL/GenBank/DDBJ databases">
        <authorList>
            <person name="Mah S.A."/>
            <person name="Swanson W.J."/>
            <person name="Moy G.W."/>
            <person name="Vacquier V.D."/>
        </authorList>
    </citation>
    <scope>NUCLEOTIDE SEQUENCE [LARGE SCALE GENOMIC DNA]</scope>
    <source>
        <strain evidence="6 7">ASpG1</strain>
    </source>
</reference>
<dbReference type="EMBL" id="FTMS01000001">
    <property type="protein sequence ID" value="SIP88466.1"/>
    <property type="molecule type" value="Genomic_DNA"/>
</dbReference>
<dbReference type="STRING" id="159291.SAMN05920897_101123"/>
<dbReference type="Pfam" id="PF00501">
    <property type="entry name" value="AMP-binding"/>
    <property type="match status" value="1"/>
</dbReference>
<dbReference type="FunFam" id="3.30.300.30:FF:000008">
    <property type="entry name" value="2,3-dihydroxybenzoate-AMP ligase"/>
    <property type="match status" value="1"/>
</dbReference>
<comment type="similarity">
    <text evidence="1">Belongs to the ATP-dependent AMP-binding enzyme family.</text>
</comment>
<evidence type="ECO:0000313" key="7">
    <source>
        <dbReference type="Proteomes" id="UP000186400"/>
    </source>
</evidence>
<proteinExistence type="inferred from homology"/>
<dbReference type="InterPro" id="IPR000873">
    <property type="entry name" value="AMP-dep_synth/lig_dom"/>
</dbReference>
<evidence type="ECO:0000259" key="5">
    <source>
        <dbReference type="Pfam" id="PF13193"/>
    </source>
</evidence>
<dbReference type="InterPro" id="IPR045851">
    <property type="entry name" value="AMP-bd_C_sf"/>
</dbReference>
<feature type="domain" description="AMP-dependent synthetase/ligase" evidence="4">
    <location>
        <begin position="117"/>
        <end position="355"/>
    </location>
</feature>
<dbReference type="Gene3D" id="3.40.50.12780">
    <property type="entry name" value="N-terminal domain of ligase-like"/>
    <property type="match status" value="1"/>
</dbReference>
<dbReference type="PANTHER" id="PTHR43201:SF5">
    <property type="entry name" value="MEDIUM-CHAIN ACYL-COA LIGASE ACSF2, MITOCHONDRIAL"/>
    <property type="match status" value="1"/>
</dbReference>
<dbReference type="PANTHER" id="PTHR43201">
    <property type="entry name" value="ACYL-COA SYNTHETASE"/>
    <property type="match status" value="1"/>
</dbReference>
<dbReference type="Proteomes" id="UP000186400">
    <property type="component" value="Unassembled WGS sequence"/>
</dbReference>
<dbReference type="Pfam" id="PF13193">
    <property type="entry name" value="AMP-binding_C"/>
    <property type="match status" value="1"/>
</dbReference>
<keyword evidence="2" id="KW-0436">Ligase</keyword>
<dbReference type="Gene3D" id="3.30.300.30">
    <property type="match status" value="1"/>
</dbReference>
<feature type="compositionally biased region" description="Basic and acidic residues" evidence="3">
    <location>
        <begin position="14"/>
        <end position="29"/>
    </location>
</feature>
<accession>A0A1N6N8T4</accession>
<evidence type="ECO:0000259" key="4">
    <source>
        <dbReference type="Pfam" id="PF00501"/>
    </source>
</evidence>
<sequence length="504" mass="55028">MAFNFFRKTPRTPRQRDSRQEASRQEESRTPGSRGMRLIFNPSGDAADILAYATGLAEGRIAGKYMLSKDQLPDTVVIQGVSRKGIIAGADLSVDQETAKKEGIDVARQPRSGRSGAQPVDTVSLNALMTGASDSFTAESVDMDQPAVLLYTSGTTGKPKGVMLSHTNFYSQCSQVVPSVMEMLTEDRVVLVLPLFHVYGLSNGLVASVFNGCSMALVSHYSPANLLSTITEQEATLLIAIPTMYQHLLQSARVRKQSIPKSLRGCISGGAPLAVATIQEFEELFQTRINEGYGLTETTSAVSLNPSGEAYKEGSIGPPAGSIEMAIMDEEGTLLPDNQEGEIVIRGPVVTRGYWNNREATEEAILDGWFHTGDLGHRDSDGYYFITDRKKDLIIRGGFNISPREVEETIATHRAVQESAVVAVQDKRGREAVKAFVVLKEEEDLTQAELSEFCTAHLAPYKVPKLFEFVPALPKSAAGKVLRRELRGEAQDDRLINREDSSHV</sequence>
<dbReference type="InterPro" id="IPR020845">
    <property type="entry name" value="AMP-binding_CS"/>
</dbReference>
<name>A0A1N6N8T4_9SPIO</name>
<dbReference type="GO" id="GO:0006631">
    <property type="term" value="P:fatty acid metabolic process"/>
    <property type="evidence" value="ECO:0007669"/>
    <property type="project" value="TreeGrafter"/>
</dbReference>
<evidence type="ECO:0000256" key="3">
    <source>
        <dbReference type="SAM" id="MobiDB-lite"/>
    </source>
</evidence>
<dbReference type="OrthoDB" id="311554at2"/>
<feature type="region of interest" description="Disordered" evidence="3">
    <location>
        <begin position="1"/>
        <end position="38"/>
    </location>
</feature>
<dbReference type="PROSITE" id="PS00455">
    <property type="entry name" value="AMP_BINDING"/>
    <property type="match status" value="1"/>
</dbReference>
<gene>
    <name evidence="6" type="ORF">SAMN05920897_101123</name>
</gene>